<dbReference type="KEGG" id="pgri:PgNI_10971"/>
<protein>
    <submittedName>
        <fullName evidence="3">Uncharacterized protein</fullName>
    </submittedName>
</protein>
<evidence type="ECO:0000256" key="1">
    <source>
        <dbReference type="SAM" id="MobiDB-lite"/>
    </source>
</evidence>
<organism evidence="2 3">
    <name type="scientific">Pyricularia grisea</name>
    <name type="common">Crabgrass-specific blast fungus</name>
    <name type="synonym">Magnaporthe grisea</name>
    <dbReference type="NCBI Taxonomy" id="148305"/>
    <lineage>
        <taxon>Eukaryota</taxon>
        <taxon>Fungi</taxon>
        <taxon>Dikarya</taxon>
        <taxon>Ascomycota</taxon>
        <taxon>Pezizomycotina</taxon>
        <taxon>Sordariomycetes</taxon>
        <taxon>Sordariomycetidae</taxon>
        <taxon>Magnaporthales</taxon>
        <taxon>Pyriculariaceae</taxon>
        <taxon>Pyricularia</taxon>
    </lineage>
</organism>
<sequence length="80" mass="8587">MMSHMLHGGLRQMALATTAADKTSGTTSANPPKSLAKTALAAPELRRALNCRFARPKDDHRGQEAVMAQQGDVQQQLGDE</sequence>
<feature type="region of interest" description="Disordered" evidence="1">
    <location>
        <begin position="57"/>
        <end position="80"/>
    </location>
</feature>
<dbReference type="GeneID" id="41965850"/>
<evidence type="ECO:0000313" key="2">
    <source>
        <dbReference type="Proteomes" id="UP000515153"/>
    </source>
</evidence>
<feature type="region of interest" description="Disordered" evidence="1">
    <location>
        <begin position="1"/>
        <end position="34"/>
    </location>
</feature>
<feature type="compositionally biased region" description="Polar residues" evidence="1">
    <location>
        <begin position="71"/>
        <end position="80"/>
    </location>
</feature>
<dbReference type="RefSeq" id="XP_030980065.1">
    <property type="nucleotide sequence ID" value="XM_031130945.1"/>
</dbReference>
<name>A0A6P8AYR7_PYRGI</name>
<reference evidence="3" key="2">
    <citation type="submission" date="2019-10" db="EMBL/GenBank/DDBJ databases">
        <authorList>
            <consortium name="NCBI Genome Project"/>
        </authorList>
    </citation>
    <scope>NUCLEOTIDE SEQUENCE</scope>
    <source>
        <strain evidence="3">NI907</strain>
    </source>
</reference>
<accession>A0A6P8AYR7</accession>
<reference evidence="2 3" key="1">
    <citation type="journal article" date="2019" name="Mol. Biol. Evol.">
        <title>Blast fungal genomes show frequent chromosomal changes, gene gains and losses, and effector gene turnover.</title>
        <authorList>
            <person name="Gomez Luciano L.B."/>
            <person name="Jason Tsai I."/>
            <person name="Chuma I."/>
            <person name="Tosa Y."/>
            <person name="Chen Y.H."/>
            <person name="Li J.Y."/>
            <person name="Li M.Y."/>
            <person name="Jade Lu M.Y."/>
            <person name="Nakayashiki H."/>
            <person name="Li W.H."/>
        </authorList>
    </citation>
    <scope>NUCLEOTIDE SEQUENCE [LARGE SCALE GENOMIC DNA]</scope>
    <source>
        <strain evidence="2 3">NI907</strain>
    </source>
</reference>
<dbReference type="Proteomes" id="UP000515153">
    <property type="component" value="Chromosome VII"/>
</dbReference>
<feature type="compositionally biased region" description="Polar residues" evidence="1">
    <location>
        <begin position="20"/>
        <end position="31"/>
    </location>
</feature>
<gene>
    <name evidence="3" type="ORF">PgNI_10971</name>
</gene>
<dbReference type="AlphaFoldDB" id="A0A6P8AYR7"/>
<evidence type="ECO:0000313" key="3">
    <source>
        <dbReference type="RefSeq" id="XP_030980065.1"/>
    </source>
</evidence>
<keyword evidence="2" id="KW-1185">Reference proteome</keyword>
<proteinExistence type="predicted"/>
<reference evidence="3" key="3">
    <citation type="submission" date="2025-08" db="UniProtKB">
        <authorList>
            <consortium name="RefSeq"/>
        </authorList>
    </citation>
    <scope>IDENTIFICATION</scope>
    <source>
        <strain evidence="3">NI907</strain>
    </source>
</reference>